<dbReference type="STRING" id="754476.Q7A_1617"/>
<dbReference type="GO" id="GO:0052621">
    <property type="term" value="F:diguanylate cyclase activity"/>
    <property type="evidence" value="ECO:0007669"/>
    <property type="project" value="UniProtKB-EC"/>
</dbReference>
<sequence>MTISVGISSWDGRGGIPQRLLQNADMALYRAKQSGRNRIEVSASEN</sequence>
<dbReference type="PANTHER" id="PTHR45138">
    <property type="entry name" value="REGULATORY COMPONENTS OF SENSORY TRANSDUCTION SYSTEM"/>
    <property type="match status" value="1"/>
</dbReference>
<dbReference type="PATRIC" id="fig|754476.3.peg.1597"/>
<accession>I1XJ72</accession>
<evidence type="ECO:0000256" key="1">
    <source>
        <dbReference type="ARBA" id="ARBA00012528"/>
    </source>
</evidence>
<dbReference type="Gene3D" id="3.30.70.270">
    <property type="match status" value="1"/>
</dbReference>
<dbReference type="Proteomes" id="UP000009144">
    <property type="component" value="Chromosome"/>
</dbReference>
<dbReference type="AlphaFoldDB" id="I1XJ72"/>
<feature type="domain" description="GGDEF" evidence="2">
    <location>
        <begin position="1"/>
        <end position="44"/>
    </location>
</feature>
<gene>
    <name evidence="3" type="ordered locus">Q7A_1617</name>
</gene>
<dbReference type="InterPro" id="IPR029787">
    <property type="entry name" value="Nucleotide_cyclase"/>
</dbReference>
<dbReference type="eggNOG" id="COG3706">
    <property type="taxonomic scope" value="Bacteria"/>
</dbReference>
<proteinExistence type="predicted"/>
<dbReference type="HOGENOM" id="CLU_3185698_0_0_6"/>
<dbReference type="InterPro" id="IPR050469">
    <property type="entry name" value="Diguanylate_Cyclase"/>
</dbReference>
<dbReference type="GO" id="GO:1902201">
    <property type="term" value="P:negative regulation of bacterial-type flagellum-dependent cell motility"/>
    <property type="evidence" value="ECO:0007669"/>
    <property type="project" value="TreeGrafter"/>
</dbReference>
<dbReference type="PROSITE" id="PS50887">
    <property type="entry name" value="GGDEF"/>
    <property type="match status" value="1"/>
</dbReference>
<evidence type="ECO:0000259" key="2">
    <source>
        <dbReference type="PROSITE" id="PS50887"/>
    </source>
</evidence>
<evidence type="ECO:0000313" key="4">
    <source>
        <dbReference type="Proteomes" id="UP000009144"/>
    </source>
</evidence>
<name>I1XJ72_METNJ</name>
<dbReference type="Pfam" id="PF00990">
    <property type="entry name" value="GGDEF"/>
    <property type="match status" value="1"/>
</dbReference>
<keyword evidence="4" id="KW-1185">Reference proteome</keyword>
<dbReference type="SUPFAM" id="SSF55073">
    <property type="entry name" value="Nucleotide cyclase"/>
    <property type="match status" value="1"/>
</dbReference>
<dbReference type="PANTHER" id="PTHR45138:SF24">
    <property type="entry name" value="DIGUANYLATE CYCLASE DGCC-RELATED"/>
    <property type="match status" value="1"/>
</dbReference>
<evidence type="ECO:0000313" key="3">
    <source>
        <dbReference type="EMBL" id="AFI84441.1"/>
    </source>
</evidence>
<dbReference type="InterPro" id="IPR000160">
    <property type="entry name" value="GGDEF_dom"/>
</dbReference>
<dbReference type="GO" id="GO:0043709">
    <property type="term" value="P:cell adhesion involved in single-species biofilm formation"/>
    <property type="evidence" value="ECO:0007669"/>
    <property type="project" value="TreeGrafter"/>
</dbReference>
<reference evidence="3 4" key="2">
    <citation type="journal article" date="2013" name="Int. J. Syst. Evol. Microbiol.">
        <title>Methylophaga nitratireducenticrescens sp. nov. and Methylophaga frappieri sp. nov., isolated from the biofilm of the methanol-fed denitrification system treating the seawater at the Montreal Biodome.</title>
        <authorList>
            <person name="Villeneuve C."/>
            <person name="Martineau C."/>
            <person name="Mauffrey F."/>
            <person name="Villemur R."/>
        </authorList>
    </citation>
    <scope>NUCLEOTIDE SEQUENCE [LARGE SCALE GENOMIC DNA]</scope>
    <source>
        <strain evidence="3 4">JAM1</strain>
    </source>
</reference>
<dbReference type="EC" id="2.7.7.65" evidence="1"/>
<dbReference type="InterPro" id="IPR043128">
    <property type="entry name" value="Rev_trsase/Diguanyl_cyclase"/>
</dbReference>
<protein>
    <recommendedName>
        <fullName evidence="1">diguanylate cyclase</fullName>
        <ecNumber evidence="1">2.7.7.65</ecNumber>
    </recommendedName>
</protein>
<dbReference type="EMBL" id="CP003390">
    <property type="protein sequence ID" value="AFI84441.1"/>
    <property type="molecule type" value="Genomic_DNA"/>
</dbReference>
<dbReference type="GO" id="GO:0005886">
    <property type="term" value="C:plasma membrane"/>
    <property type="evidence" value="ECO:0007669"/>
    <property type="project" value="TreeGrafter"/>
</dbReference>
<organism evidence="3 4">
    <name type="scientific">Methylophaga nitratireducenticrescens</name>
    <dbReference type="NCBI Taxonomy" id="754476"/>
    <lineage>
        <taxon>Bacteria</taxon>
        <taxon>Pseudomonadati</taxon>
        <taxon>Pseudomonadota</taxon>
        <taxon>Gammaproteobacteria</taxon>
        <taxon>Thiotrichales</taxon>
        <taxon>Piscirickettsiaceae</taxon>
        <taxon>Methylophaga</taxon>
    </lineage>
</organism>
<reference evidence="3 4" key="1">
    <citation type="journal article" date="2012" name="J. Bacteriol.">
        <title>Complete genome sequences of Methylophaga sp. strain JAM1 and Methylophaga sp. strain JAM7.</title>
        <authorList>
            <person name="Villeneuve C."/>
            <person name="Martineau C."/>
            <person name="Mauffrey F."/>
            <person name="Villemur R."/>
        </authorList>
    </citation>
    <scope>NUCLEOTIDE SEQUENCE [LARGE SCALE GENOMIC DNA]</scope>
    <source>
        <strain evidence="3 4">JAM1</strain>
    </source>
</reference>